<name>A0ABX9R3J5_9ACTN</name>
<evidence type="ECO:0000256" key="3">
    <source>
        <dbReference type="ARBA" id="ARBA00022729"/>
    </source>
</evidence>
<comment type="caution">
    <text evidence="7">The sequence shown here is derived from an EMBL/GenBank/DDBJ whole genome shotgun (WGS) entry which is preliminary data.</text>
</comment>
<evidence type="ECO:0000256" key="2">
    <source>
        <dbReference type="ARBA" id="ARBA00022448"/>
    </source>
</evidence>
<reference evidence="7 8" key="1">
    <citation type="submission" date="2018-09" db="EMBL/GenBank/DDBJ databases">
        <title>Micromonospora sp. nov. MS1-9, isolated from a root of Musa sp.</title>
        <authorList>
            <person name="Kuncharoen N."/>
            <person name="Kudo T."/>
            <person name="Ohkuma M."/>
            <person name="Yuki M."/>
            <person name="Tanasupawat S."/>
        </authorList>
    </citation>
    <scope>NUCLEOTIDE SEQUENCE [LARGE SCALE GENOMIC DNA]</scope>
    <source>
        <strain evidence="7 8">NGC1-4</strain>
    </source>
</reference>
<dbReference type="PANTHER" id="PTHR30483:SF6">
    <property type="entry name" value="PERIPLASMIC BINDING PROTEIN OF ABC TRANSPORTER FOR NATURAL AMINO ACIDS"/>
    <property type="match status" value="1"/>
</dbReference>
<evidence type="ECO:0000259" key="6">
    <source>
        <dbReference type="Pfam" id="PF13458"/>
    </source>
</evidence>
<dbReference type="EMBL" id="RAZS01000008">
    <property type="protein sequence ID" value="RKN16622.1"/>
    <property type="molecule type" value="Genomic_DNA"/>
</dbReference>
<feature type="region of interest" description="Disordered" evidence="5">
    <location>
        <begin position="1"/>
        <end position="27"/>
    </location>
</feature>
<dbReference type="InterPro" id="IPR000709">
    <property type="entry name" value="Leu_Ile_Val-bd"/>
</dbReference>
<keyword evidence="2" id="KW-0813">Transport</keyword>
<dbReference type="PANTHER" id="PTHR30483">
    <property type="entry name" value="LEUCINE-SPECIFIC-BINDING PROTEIN"/>
    <property type="match status" value="1"/>
</dbReference>
<proteinExistence type="inferred from homology"/>
<feature type="compositionally biased region" description="Low complexity" evidence="5">
    <location>
        <begin position="1"/>
        <end position="16"/>
    </location>
</feature>
<protein>
    <recommendedName>
        <fullName evidence="6">Leucine-binding protein domain-containing protein</fullName>
    </recommendedName>
</protein>
<dbReference type="CDD" id="cd06342">
    <property type="entry name" value="PBP1_ABC_LIVBP-like"/>
    <property type="match status" value="1"/>
</dbReference>
<dbReference type="SUPFAM" id="SSF53822">
    <property type="entry name" value="Periplasmic binding protein-like I"/>
    <property type="match status" value="1"/>
</dbReference>
<dbReference type="InterPro" id="IPR028081">
    <property type="entry name" value="Leu-bd"/>
</dbReference>
<dbReference type="Pfam" id="PF13458">
    <property type="entry name" value="Peripla_BP_6"/>
    <property type="match status" value="1"/>
</dbReference>
<accession>A0ABX9R3J5</accession>
<evidence type="ECO:0000313" key="7">
    <source>
        <dbReference type="EMBL" id="RKN16622.1"/>
    </source>
</evidence>
<evidence type="ECO:0000313" key="8">
    <source>
        <dbReference type="Proteomes" id="UP000271548"/>
    </source>
</evidence>
<comment type="similarity">
    <text evidence="1">Belongs to the leucine-binding protein family.</text>
</comment>
<organism evidence="7 8">
    <name type="scientific">Micromonospora musae</name>
    <dbReference type="NCBI Taxonomy" id="1894970"/>
    <lineage>
        <taxon>Bacteria</taxon>
        <taxon>Bacillati</taxon>
        <taxon>Actinomycetota</taxon>
        <taxon>Actinomycetes</taxon>
        <taxon>Micromonosporales</taxon>
        <taxon>Micromonosporaceae</taxon>
        <taxon>Micromonospora</taxon>
    </lineage>
</organism>
<keyword evidence="8" id="KW-1185">Reference proteome</keyword>
<sequence>MNEGTGPSAATAAPGPAVGGDGSGGRTVRRRGAVRSVALGAAALVVSGLLGACSGSDEGGGGGAPKLRGEITFGVLAPLSGDLAERGQDLVDGAQLAAAELNDQGGVLGRQVKVVVEDGGCTPATGEQGATGLAAKKVVGMVGGLCEDAAVAAAKAVATAGTPFLVSSARADPLIEAEVPSAFPMEATVYQEALAAVHWMAYRSAQQVAVLDDGSPAAQRLSGLVTDRLKADGLPVSRQSTDGPDPAKLAGTVTASKADFVYWTGAAEPGGRLVSALRQAGYTGNFMASSASDNPEFLQAAGGAAEDAFLTTAAGPKLLPTAAEWTARFKDRYRRDPGRDAMQAYDALRALAQAVRQAGDTAPSKVVDNIPRLEDFTTFTGVLRFAADHSLTYDNYVIAQVRGGTFTLASKLRTD</sequence>
<feature type="domain" description="Leucine-binding protein" evidence="6">
    <location>
        <begin position="70"/>
        <end position="404"/>
    </location>
</feature>
<dbReference type="Proteomes" id="UP000271548">
    <property type="component" value="Unassembled WGS sequence"/>
</dbReference>
<dbReference type="PRINTS" id="PR00337">
    <property type="entry name" value="LEUILEVALBP"/>
</dbReference>
<gene>
    <name evidence="7" type="ORF">D7147_23000</name>
</gene>
<dbReference type="Gene3D" id="3.40.50.2300">
    <property type="match status" value="2"/>
</dbReference>
<dbReference type="InterPro" id="IPR028082">
    <property type="entry name" value="Peripla_BP_I"/>
</dbReference>
<evidence type="ECO:0000256" key="1">
    <source>
        <dbReference type="ARBA" id="ARBA00010062"/>
    </source>
</evidence>
<dbReference type="InterPro" id="IPR051010">
    <property type="entry name" value="BCAA_transport"/>
</dbReference>
<keyword evidence="3" id="KW-0732">Signal</keyword>
<evidence type="ECO:0000256" key="4">
    <source>
        <dbReference type="ARBA" id="ARBA00022970"/>
    </source>
</evidence>
<evidence type="ECO:0000256" key="5">
    <source>
        <dbReference type="SAM" id="MobiDB-lite"/>
    </source>
</evidence>
<keyword evidence="4" id="KW-0029">Amino-acid transport</keyword>